<protein>
    <submittedName>
        <fullName evidence="2">Uncharacterized protein</fullName>
    </submittedName>
</protein>
<comment type="caution">
    <text evidence="2">The sequence shown here is derived from an EMBL/GenBank/DDBJ whole genome shotgun (WGS) entry which is preliminary data.</text>
</comment>
<evidence type="ECO:0000256" key="1">
    <source>
        <dbReference type="SAM" id="SignalP"/>
    </source>
</evidence>
<evidence type="ECO:0000313" key="2">
    <source>
        <dbReference type="EMBL" id="CAH0368258.1"/>
    </source>
</evidence>
<evidence type="ECO:0000313" key="3">
    <source>
        <dbReference type="Proteomes" id="UP000789595"/>
    </source>
</evidence>
<reference evidence="2" key="1">
    <citation type="submission" date="2021-11" db="EMBL/GenBank/DDBJ databases">
        <authorList>
            <consortium name="Genoscope - CEA"/>
            <person name="William W."/>
        </authorList>
    </citation>
    <scope>NUCLEOTIDE SEQUENCE</scope>
</reference>
<dbReference type="AlphaFoldDB" id="A0A8J2S9I8"/>
<organism evidence="2 3">
    <name type="scientific">Pelagomonas calceolata</name>
    <dbReference type="NCBI Taxonomy" id="35677"/>
    <lineage>
        <taxon>Eukaryota</taxon>
        <taxon>Sar</taxon>
        <taxon>Stramenopiles</taxon>
        <taxon>Ochrophyta</taxon>
        <taxon>Pelagophyceae</taxon>
        <taxon>Pelagomonadales</taxon>
        <taxon>Pelagomonadaceae</taxon>
        <taxon>Pelagomonas</taxon>
    </lineage>
</organism>
<sequence>MHTSLLTLALAVSAGAFIAPRRSIIQTRRRAATNANADELLRQRADPTLAKDERRTIDALLVDHAWDRAVNSSSPSAAATLFDRRDALDAAKPPRRLAAAAAVASARLGDVDACGAYLRRALANKPAQSLGTKARSSLVQALCTTPCRAPKALEIALSLLDEGSANGWLSAGARRALGLQLVHAARRFQANAAAGDDEACLLGRAVAAPLAPTGSDEGCDLLARDLHGDVVTPATALAWAELVADGAPRGRSTRDALCAVAAIAYHVERDERRALDAVRGALRRGAGSRGSSVEESAPAVLRGVLREALGRGDSDAAEKIIGELERRGEAGGQAAALDVLLDACAEAGDVNGALDALRKRDAVAPADAFGRQKAGASALKAATRALAARGPRVMNAALEVRETAEGSHPSLDAARAASDLVLTLIHTSDGKQAADVALRAASSYTEEVAHDAFLTTCLEACEAVAAAATARLGDEGAFVANNPDVALRQAAVDCVVAIAAAAPARPAPTDAALYALASARGWREASHVAQRLGDDEHASYGALRAAALSARPDAACEILNLAEARGAVAPRSLLAVAVSFAEAGEISSALGAWEEIAGDVDATARAALCSALVNGGETGVRAAAKVLQGSAGSWKRTEADRDAAHEATRVRAALSARVGTARNWAEGATDQDASTKLAAGGARVVVSETTYARLTAALLRRRVAVDARAAIVTLTRHGILPSSDVRDYFDGSDRTSKLYRTLFAEDAPEEVEEWYDNLPNRRAAQLDPQRERLVARRLVATTRLAGEKPHS</sequence>
<dbReference type="Proteomes" id="UP000789595">
    <property type="component" value="Unassembled WGS sequence"/>
</dbReference>
<dbReference type="EMBL" id="CAKKNE010000002">
    <property type="protein sequence ID" value="CAH0368258.1"/>
    <property type="molecule type" value="Genomic_DNA"/>
</dbReference>
<keyword evidence="3" id="KW-1185">Reference proteome</keyword>
<keyword evidence="1" id="KW-0732">Signal</keyword>
<name>A0A8J2S9I8_9STRA</name>
<proteinExistence type="predicted"/>
<feature type="chain" id="PRO_5035156128" evidence="1">
    <location>
        <begin position="17"/>
        <end position="791"/>
    </location>
</feature>
<accession>A0A8J2S9I8</accession>
<feature type="signal peptide" evidence="1">
    <location>
        <begin position="1"/>
        <end position="16"/>
    </location>
</feature>
<gene>
    <name evidence="2" type="ORF">PECAL_2P13170</name>
</gene>